<dbReference type="EMBL" id="PGEY01000001">
    <property type="protein sequence ID" value="PJJ43612.1"/>
    <property type="molecule type" value="Genomic_DNA"/>
</dbReference>
<keyword evidence="4" id="KW-0456">Lyase</keyword>
<keyword evidence="2" id="KW-0732">Signal</keyword>
<organism evidence="7 8">
    <name type="scientific">Glutamicibacter mysorens</name>
    <dbReference type="NCBI Taxonomy" id="257984"/>
    <lineage>
        <taxon>Bacteria</taxon>
        <taxon>Bacillati</taxon>
        <taxon>Actinomycetota</taxon>
        <taxon>Actinomycetes</taxon>
        <taxon>Micrococcales</taxon>
        <taxon>Micrococcaceae</taxon>
        <taxon>Glutamicibacter</taxon>
    </lineage>
</organism>
<evidence type="ECO:0000256" key="3">
    <source>
        <dbReference type="ARBA" id="ARBA00022764"/>
    </source>
</evidence>
<dbReference type="InterPro" id="IPR031680">
    <property type="entry name" value="Hepar_II_III_N"/>
</dbReference>
<evidence type="ECO:0000256" key="1">
    <source>
        <dbReference type="ARBA" id="ARBA00004418"/>
    </source>
</evidence>
<protein>
    <submittedName>
        <fullName evidence="7">Heparinase II/III-like protein</fullName>
    </submittedName>
</protein>
<dbReference type="Pfam" id="PF16889">
    <property type="entry name" value="Hepar_II_III_N"/>
    <property type="match status" value="1"/>
</dbReference>
<keyword evidence="8" id="KW-1185">Reference proteome</keyword>
<name>A0ABX4MWA4_9MICC</name>
<keyword evidence="3" id="KW-0574">Periplasm</keyword>
<dbReference type="PANTHER" id="PTHR39210:SF1">
    <property type="entry name" value="HEPARIN-SULFATE LYASE"/>
    <property type="match status" value="1"/>
</dbReference>
<evidence type="ECO:0000259" key="6">
    <source>
        <dbReference type="Pfam" id="PF16889"/>
    </source>
</evidence>
<dbReference type="SUPFAM" id="SSF53474">
    <property type="entry name" value="alpha/beta-Hydrolases"/>
    <property type="match status" value="1"/>
</dbReference>
<dbReference type="InterPro" id="IPR012480">
    <property type="entry name" value="Hepar_II_III_C"/>
</dbReference>
<dbReference type="InterPro" id="IPR008929">
    <property type="entry name" value="Chondroitin_lyas"/>
</dbReference>
<dbReference type="Gene3D" id="3.40.50.1820">
    <property type="entry name" value="alpha/beta hydrolase"/>
    <property type="match status" value="1"/>
</dbReference>
<reference evidence="7 8" key="1">
    <citation type="submission" date="2017-11" db="EMBL/GenBank/DDBJ databases">
        <title>Sequencing the genomes of 1000 actinobacteria strains.</title>
        <authorList>
            <person name="Klenk H.-P."/>
        </authorList>
    </citation>
    <scope>NUCLEOTIDE SEQUENCE [LARGE SCALE GENOMIC DNA]</scope>
    <source>
        <strain evidence="7 8">DSM 12798</strain>
    </source>
</reference>
<proteinExistence type="predicted"/>
<dbReference type="PANTHER" id="PTHR39210">
    <property type="entry name" value="HEPARIN-SULFATE LYASE"/>
    <property type="match status" value="1"/>
</dbReference>
<feature type="domain" description="Heparinase II/III-like C-terminal" evidence="5">
    <location>
        <begin position="311"/>
        <end position="500"/>
    </location>
</feature>
<comment type="caution">
    <text evidence="7">The sequence shown here is derived from an EMBL/GenBank/DDBJ whole genome shotgun (WGS) entry which is preliminary data.</text>
</comment>
<evidence type="ECO:0000313" key="7">
    <source>
        <dbReference type="EMBL" id="PJJ43612.1"/>
    </source>
</evidence>
<evidence type="ECO:0000256" key="4">
    <source>
        <dbReference type="ARBA" id="ARBA00023239"/>
    </source>
</evidence>
<dbReference type="Proteomes" id="UP000229263">
    <property type="component" value="Unassembled WGS sequence"/>
</dbReference>
<evidence type="ECO:0000259" key="5">
    <source>
        <dbReference type="Pfam" id="PF07940"/>
    </source>
</evidence>
<dbReference type="Pfam" id="PF07940">
    <property type="entry name" value="Hepar_II_III_C"/>
    <property type="match status" value="1"/>
</dbReference>
<accession>A0ABX4MWA4</accession>
<evidence type="ECO:0000256" key="2">
    <source>
        <dbReference type="ARBA" id="ARBA00022729"/>
    </source>
</evidence>
<dbReference type="Gene3D" id="1.50.10.100">
    <property type="entry name" value="Chondroitin AC/alginate lyase"/>
    <property type="match status" value="1"/>
</dbReference>
<sequence length="942" mass="105031">MNLECAKRQSFGARYERTTKDKILAKRVLDGRLAMSPHPEWTLPVDPSWLENPLKDDNWQFQYHSLRWLDPLRREAESGDDKSRKVWERYVQSWIAANPPGTSRTKWAWIDMGDALRTYVLSFGLNMYVAPPQWLTDSLEQHMHWLAAEENLGHGNHALHQHQALFVAASILEEPTLVDLAIQRMGELVSGSYDAQGVNEEGSISYQEANYRWWHEALRRLDLEGIARPSWAAVLDAAPESLAHATQPNGNYVRIGDMDSGGPSKIKSPYTQYVSTGGSKGSAPRDLIKVYEAGYVYGRSGWGETERDFAQETFFSLCFGPQRKIHGQADGGSITFFSNGYPWLIDTGKYLYGRHPMRTYVVNRPGHNLLVANGRKYDRATNVTLFRTDETTRHFEAVTRDAGYEDILMTRRVIFSKRGEYLLIIDAVSAKEEVEIEQRWHAHESATATLKKASAVLSNGNAECLLQWVGRNGRLTTARGETKPYNGWTSTGWRKNKETTVISAVQKGTQLTFRTVVGASAATDGSLSTMRRIAPGYQEFTVHGRVGTEYVLVGKKGAVISDHPFREERINDYFSTAAETVAKSTLFAEDLFDSLIPGISTVAERQTALNSAYEEIKRVGIKAGYRSGLVTGIIDLAGTDLALPEELNDAAKLRAPLISWNQKKPISNRNGKIRSYASRSAVAQDSDYRGIQSYRYGRLTLPIATIPGQGETLHVSFHGALDRGKYSLPRFERGQSLSGLGINQMVFADPTLDLDPSVSLAWFLGTETQDLHSEMALLIEERMRALGIERVVLSGSSGGGFAALQVAAFLPESKVIAFNPQTCVTAYHARLAQKATDVVFPDRVVNDHGIRQRLDVAERYKELKPKVDVLFICNDGDSHHSSQHRQPFLEKVEDLAGISARTITESWGSGHRSPNAEVYLRLLGEAGLHPVEKELAQDGAEH</sequence>
<dbReference type="Gene3D" id="2.70.98.70">
    <property type="match status" value="1"/>
</dbReference>
<comment type="subcellular location">
    <subcellularLocation>
        <location evidence="1">Periplasm</location>
    </subcellularLocation>
</comment>
<evidence type="ECO:0000313" key="8">
    <source>
        <dbReference type="Proteomes" id="UP000229263"/>
    </source>
</evidence>
<dbReference type="SUPFAM" id="SSF48230">
    <property type="entry name" value="Chondroitin AC/alginate lyase"/>
    <property type="match status" value="1"/>
</dbReference>
<gene>
    <name evidence="7" type="ORF">ATK23_0807</name>
</gene>
<feature type="domain" description="Heparin-sulfate lyase N-terminal" evidence="6">
    <location>
        <begin position="46"/>
        <end position="273"/>
    </location>
</feature>
<dbReference type="InterPro" id="IPR029058">
    <property type="entry name" value="AB_hydrolase_fold"/>
</dbReference>